<gene>
    <name evidence="1" type="ORF">EQM06_03015</name>
</gene>
<evidence type="ECO:0008006" key="3">
    <source>
        <dbReference type="Google" id="ProtNLM"/>
    </source>
</evidence>
<organism evidence="1 2">
    <name type="scientific">Aminipila luticellarii</name>
    <dbReference type="NCBI Taxonomy" id="2507160"/>
    <lineage>
        <taxon>Bacteria</taxon>
        <taxon>Bacillati</taxon>
        <taxon>Bacillota</taxon>
        <taxon>Clostridia</taxon>
        <taxon>Peptostreptococcales</taxon>
        <taxon>Anaerovoracaceae</taxon>
        <taxon>Aminipila</taxon>
    </lineage>
</organism>
<name>A0A410PTP3_9FIRM</name>
<sequence length="113" mass="12438">MSVLADIQTALSVLGIPIETGVFTDAAPAKYIVVVPIADTFDLHADNAPGIDVQEARLSLYVQGNYMADKNAIVKTLLGADFTITDRRYIGYETETGYHHYAVDVAKHYEMEE</sequence>
<dbReference type="KEGG" id="amij:EQM06_03015"/>
<dbReference type="Proteomes" id="UP000287601">
    <property type="component" value="Chromosome"/>
</dbReference>
<protein>
    <recommendedName>
        <fullName evidence="3">DUF3168 domain-containing protein</fullName>
    </recommendedName>
</protein>
<evidence type="ECO:0000313" key="1">
    <source>
        <dbReference type="EMBL" id="QAT42283.1"/>
    </source>
</evidence>
<proteinExistence type="predicted"/>
<keyword evidence="2" id="KW-1185">Reference proteome</keyword>
<dbReference type="AlphaFoldDB" id="A0A410PTP3"/>
<evidence type="ECO:0000313" key="2">
    <source>
        <dbReference type="Proteomes" id="UP000287601"/>
    </source>
</evidence>
<reference evidence="1 2" key="1">
    <citation type="submission" date="2019-01" db="EMBL/GenBank/DDBJ databases">
        <title>Draft genomes of a novel of Aminipila strains.</title>
        <authorList>
            <person name="Ma S."/>
        </authorList>
    </citation>
    <scope>NUCLEOTIDE SEQUENCE [LARGE SCALE GENOMIC DNA]</scope>
    <source>
        <strain evidence="2">JN-39</strain>
    </source>
</reference>
<dbReference type="EMBL" id="CP035281">
    <property type="protein sequence ID" value="QAT42283.1"/>
    <property type="molecule type" value="Genomic_DNA"/>
</dbReference>
<accession>A0A410PTP3</accession>
<dbReference type="RefSeq" id="WP_069193837.1">
    <property type="nucleotide sequence ID" value="NZ_CP035281.1"/>
</dbReference>
<dbReference type="OrthoDB" id="4425335at2"/>